<dbReference type="HOGENOM" id="CLU_946935_0_0_1"/>
<dbReference type="Proteomes" id="UP000009131">
    <property type="component" value="Unassembled WGS sequence"/>
</dbReference>
<reference evidence="2 3" key="2">
    <citation type="journal article" date="2012" name="Open Biol.">
        <title>Characteristics of nucleosomes and linker DNA regions on the genome of the basidiomycete Mixia osmundae revealed by mono- and dinucleosome mapping.</title>
        <authorList>
            <person name="Nishida H."/>
            <person name="Kondo S."/>
            <person name="Matsumoto T."/>
            <person name="Suzuki Y."/>
            <person name="Yoshikawa H."/>
            <person name="Taylor T.D."/>
            <person name="Sugiyama J."/>
        </authorList>
    </citation>
    <scope>NUCLEOTIDE SEQUENCE [LARGE SCALE GENOMIC DNA]</scope>
    <source>
        <strain evidence="3">CBS 9802 / IAM 14324 / JCM 22182 / KY 12970</strain>
    </source>
</reference>
<accession>G7E1J0</accession>
<evidence type="ECO:0000313" key="3">
    <source>
        <dbReference type="Proteomes" id="UP000009131"/>
    </source>
</evidence>
<gene>
    <name evidence="2" type="primary">Mo03371</name>
    <name evidence="2" type="ORF">E5Q_03371</name>
</gene>
<proteinExistence type="predicted"/>
<organism evidence="2 3">
    <name type="scientific">Mixia osmundae (strain CBS 9802 / IAM 14324 / JCM 22182 / KY 12970)</name>
    <dbReference type="NCBI Taxonomy" id="764103"/>
    <lineage>
        <taxon>Eukaryota</taxon>
        <taxon>Fungi</taxon>
        <taxon>Dikarya</taxon>
        <taxon>Basidiomycota</taxon>
        <taxon>Pucciniomycotina</taxon>
        <taxon>Mixiomycetes</taxon>
        <taxon>Mixiales</taxon>
        <taxon>Mixiaceae</taxon>
        <taxon>Mixia</taxon>
    </lineage>
</organism>
<comment type="caution">
    <text evidence="2">The sequence shown here is derived from an EMBL/GenBank/DDBJ whole genome shotgun (WGS) entry which is preliminary data.</text>
</comment>
<dbReference type="AlphaFoldDB" id="G7E1J0"/>
<protein>
    <submittedName>
        <fullName evidence="2">Uncharacterized protein</fullName>
    </submittedName>
</protein>
<dbReference type="InParanoid" id="G7E1J0"/>
<keyword evidence="3" id="KW-1185">Reference proteome</keyword>
<feature type="compositionally biased region" description="Low complexity" evidence="1">
    <location>
        <begin position="160"/>
        <end position="172"/>
    </location>
</feature>
<evidence type="ECO:0000256" key="1">
    <source>
        <dbReference type="SAM" id="MobiDB-lite"/>
    </source>
</evidence>
<name>G7E1J0_MIXOS</name>
<sequence length="293" mass="32881">MAVEIDPLAAVSRRALSDRTQGRTRIVILCTSASPFSFRWSPTFAFDDRYHALTHRLINTAILTSAGLSLRELALCNPHRPTLDPTGHHNRIRPGLTYLQPANERASDAQLHGPIDYYALQQHQMLLEMQQQAQHAAWEMQQLEYQQMLIQQMHYQQHYQQQQQPQQPQQYYAGSQHVTPARRQPRQLYHGQHGPPHSFATPSPPYTAAGHPARVSPPIAQPSERKPSGPMQRLHSGGPRNACQAMRQPIGPPRDDEIASKNFSTRIRASAIGTLGSAVRGRMTSASYIDVSA</sequence>
<reference evidence="2 3" key="1">
    <citation type="journal article" date="2011" name="J. Gen. Appl. Microbiol.">
        <title>Draft genome sequencing of the enigmatic basidiomycete Mixia osmundae.</title>
        <authorList>
            <person name="Nishida H."/>
            <person name="Nagatsuka Y."/>
            <person name="Sugiyama J."/>
        </authorList>
    </citation>
    <scope>NUCLEOTIDE SEQUENCE [LARGE SCALE GENOMIC DNA]</scope>
    <source>
        <strain evidence="3">CBS 9802 / IAM 14324 / JCM 22182 / KY 12970</strain>
    </source>
</reference>
<evidence type="ECO:0000313" key="2">
    <source>
        <dbReference type="EMBL" id="GAA96700.1"/>
    </source>
</evidence>
<feature type="region of interest" description="Disordered" evidence="1">
    <location>
        <begin position="160"/>
        <end position="258"/>
    </location>
</feature>
<dbReference type="EMBL" id="BABT02000106">
    <property type="protein sequence ID" value="GAA96700.1"/>
    <property type="molecule type" value="Genomic_DNA"/>
</dbReference>